<dbReference type="RefSeq" id="WP_309754798.1">
    <property type="nucleotide sequence ID" value="NZ_JAVJAF010000001.1"/>
</dbReference>
<protein>
    <recommendedName>
        <fullName evidence="3">PD-(D/E)XK nuclease superfamily protein</fullName>
    </recommendedName>
</protein>
<sequence>MLQAFYYGKSRLHQRYMGYRDAGETRVSEEDEITALIMGPLEFLPPADVGKFWRALVEPTANQSQLPFPKGLVECASLHFWPRRGIEPDLLVELCWPTGERRLLLVEFKWKAPLSGDDQLHRQWQEFLTNTERQQAYHLFIAPDISSGLNAKSEKDIWEGRLILHSWLSVLGLIRTISTTGSPGLDRWQARVTDFLRKVGIRRFQGFINLGLPTYPQHQPVFWCALDGFLALNPPPRLSLSDTSTHFIWGSNNEQSA</sequence>
<evidence type="ECO:0000313" key="2">
    <source>
        <dbReference type="Proteomes" id="UP001268036"/>
    </source>
</evidence>
<gene>
    <name evidence="1" type="ORF">QE440_000523</name>
</gene>
<dbReference type="EMBL" id="JAVJAF010000001">
    <property type="protein sequence ID" value="MDR6232782.1"/>
    <property type="molecule type" value="Genomic_DNA"/>
</dbReference>
<comment type="caution">
    <text evidence="1">The sequence shown here is derived from an EMBL/GenBank/DDBJ whole genome shotgun (WGS) entry which is preliminary data.</text>
</comment>
<reference evidence="1" key="1">
    <citation type="submission" date="2023-08" db="EMBL/GenBank/DDBJ databases">
        <title>Functional and genomic diversity of the sorghum phyllosphere microbiome.</title>
        <authorList>
            <person name="Shade A."/>
        </authorList>
    </citation>
    <scope>NUCLEOTIDE SEQUENCE</scope>
    <source>
        <strain evidence="1">SORGH_AS_0201</strain>
    </source>
</reference>
<dbReference type="AlphaFoldDB" id="A0AAJ2EUN2"/>
<evidence type="ECO:0000313" key="1">
    <source>
        <dbReference type="EMBL" id="MDR6232782.1"/>
    </source>
</evidence>
<organism evidence="1 2">
    <name type="scientific">Pseudomonas oryzihabitans</name>
    <dbReference type="NCBI Taxonomy" id="47885"/>
    <lineage>
        <taxon>Bacteria</taxon>
        <taxon>Pseudomonadati</taxon>
        <taxon>Pseudomonadota</taxon>
        <taxon>Gammaproteobacteria</taxon>
        <taxon>Pseudomonadales</taxon>
        <taxon>Pseudomonadaceae</taxon>
        <taxon>Pseudomonas</taxon>
    </lineage>
</organism>
<name>A0AAJ2EUN2_9PSED</name>
<evidence type="ECO:0008006" key="3">
    <source>
        <dbReference type="Google" id="ProtNLM"/>
    </source>
</evidence>
<dbReference type="Proteomes" id="UP001268036">
    <property type="component" value="Unassembled WGS sequence"/>
</dbReference>
<proteinExistence type="predicted"/>
<accession>A0AAJ2EUN2</accession>